<dbReference type="GO" id="GO:0006656">
    <property type="term" value="P:phosphatidylcholine biosynthetic process"/>
    <property type="evidence" value="ECO:0007669"/>
    <property type="project" value="TreeGrafter"/>
</dbReference>
<evidence type="ECO:0000256" key="11">
    <source>
        <dbReference type="ARBA" id="ARBA00023264"/>
    </source>
</evidence>
<evidence type="ECO:0000256" key="10">
    <source>
        <dbReference type="ARBA" id="ARBA00023209"/>
    </source>
</evidence>
<reference evidence="16" key="1">
    <citation type="submission" date="2016-02" db="EMBL/GenBank/DDBJ databases">
        <title>Comparative genomics of biotechnologically important yeasts.</title>
        <authorList>
            <consortium name="DOE Joint Genome Institute"/>
            <person name="Riley R."/>
            <person name="Haridas S."/>
            <person name="Wolfe K.H."/>
            <person name="Lopes M.R."/>
            <person name="Hittinger C.T."/>
            <person name="Goker M."/>
            <person name="Salamov A."/>
            <person name="Wisecaver J."/>
            <person name="Long T.M."/>
            <person name="Aerts A.L."/>
            <person name="Barry K."/>
            <person name="Choi C."/>
            <person name="Clum A."/>
            <person name="Coughlan A.Y."/>
            <person name="Deshpande S."/>
            <person name="Douglass A.P."/>
            <person name="Hanson S.J."/>
            <person name="Klenk H.-P."/>
            <person name="Labutti K."/>
            <person name="Lapidus A."/>
            <person name="Lindquist E."/>
            <person name="Lipzen A."/>
            <person name="Meier-Kolthoff J.P."/>
            <person name="Ohm R.A."/>
            <person name="Otillar R.P."/>
            <person name="Pangilinan J."/>
            <person name="Peng Y."/>
            <person name="Rokas A."/>
            <person name="Rosa C.A."/>
            <person name="Scheuner C."/>
            <person name="Sibirny A.A."/>
            <person name="Slot J.C."/>
            <person name="Stielow J.B."/>
            <person name="Sun H."/>
            <person name="Kurtzman C.P."/>
            <person name="Blackwell M."/>
            <person name="Jeffries T.W."/>
            <person name="Grigoriev I.V."/>
        </authorList>
    </citation>
    <scope>NUCLEOTIDE SEQUENCE [LARGE SCALE GENOMIC DNA]</scope>
    <source>
        <strain evidence="16">NRRL Y-17796</strain>
    </source>
</reference>
<accession>A0A1E4TAZ8</accession>
<keyword evidence="6 14" id="KW-0812">Transmembrane</keyword>
<keyword evidence="5" id="KW-0808">Transferase</keyword>
<evidence type="ECO:0000256" key="1">
    <source>
        <dbReference type="ARBA" id="ARBA00004141"/>
    </source>
</evidence>
<protein>
    <recommendedName>
        <fullName evidence="3">Glycerophosphocholine acyltransferase 1</fullName>
    </recommendedName>
</protein>
<feature type="transmembrane region" description="Helical" evidence="14">
    <location>
        <begin position="131"/>
        <end position="149"/>
    </location>
</feature>
<feature type="transmembrane region" description="Helical" evidence="14">
    <location>
        <begin position="109"/>
        <end position="125"/>
    </location>
</feature>
<feature type="transmembrane region" description="Helical" evidence="14">
    <location>
        <begin position="156"/>
        <end position="178"/>
    </location>
</feature>
<evidence type="ECO:0000313" key="16">
    <source>
        <dbReference type="Proteomes" id="UP000095023"/>
    </source>
</evidence>
<dbReference type="Pfam" id="PF10998">
    <property type="entry name" value="DUF2838"/>
    <property type="match status" value="1"/>
</dbReference>
<dbReference type="InterPro" id="IPR021261">
    <property type="entry name" value="GPCAT"/>
</dbReference>
<feature type="transmembrane region" description="Helical" evidence="14">
    <location>
        <begin position="346"/>
        <end position="366"/>
    </location>
</feature>
<evidence type="ECO:0000256" key="9">
    <source>
        <dbReference type="ARBA" id="ARBA00023136"/>
    </source>
</evidence>
<keyword evidence="12" id="KW-0012">Acyltransferase</keyword>
<keyword evidence="4" id="KW-0444">Lipid biosynthesis</keyword>
<dbReference type="GO" id="GO:0016746">
    <property type="term" value="F:acyltransferase activity"/>
    <property type="evidence" value="ECO:0007669"/>
    <property type="project" value="UniProtKB-KW"/>
</dbReference>
<evidence type="ECO:0000256" key="3">
    <source>
        <dbReference type="ARBA" id="ARBA00019082"/>
    </source>
</evidence>
<keyword evidence="11" id="KW-1208">Phospholipid metabolism</keyword>
<feature type="region of interest" description="Disordered" evidence="13">
    <location>
        <begin position="1"/>
        <end position="24"/>
    </location>
</feature>
<dbReference type="PANTHER" id="PTHR31201:SF1">
    <property type="entry name" value="GLYCEROPHOSPHOCHOLINE ACYLTRANSFERASE 1"/>
    <property type="match status" value="1"/>
</dbReference>
<gene>
    <name evidence="15" type="ORF">CANCADRAFT_32343</name>
</gene>
<evidence type="ECO:0000256" key="4">
    <source>
        <dbReference type="ARBA" id="ARBA00022516"/>
    </source>
</evidence>
<evidence type="ECO:0000256" key="8">
    <source>
        <dbReference type="ARBA" id="ARBA00023098"/>
    </source>
</evidence>
<feature type="transmembrane region" description="Helical" evidence="14">
    <location>
        <begin position="316"/>
        <end position="334"/>
    </location>
</feature>
<keyword evidence="8" id="KW-0443">Lipid metabolism</keyword>
<dbReference type="PANTHER" id="PTHR31201">
    <property type="entry name" value="OS01G0585100 PROTEIN"/>
    <property type="match status" value="1"/>
</dbReference>
<feature type="transmembrane region" description="Helical" evidence="14">
    <location>
        <begin position="255"/>
        <end position="276"/>
    </location>
</feature>
<keyword evidence="10" id="KW-0594">Phospholipid biosynthesis</keyword>
<dbReference type="GO" id="GO:0016020">
    <property type="term" value="C:membrane"/>
    <property type="evidence" value="ECO:0007669"/>
    <property type="project" value="UniProtKB-SubCell"/>
</dbReference>
<comment type="similarity">
    <text evidence="2">Belongs to the GPC1 family.</text>
</comment>
<evidence type="ECO:0000256" key="6">
    <source>
        <dbReference type="ARBA" id="ARBA00022692"/>
    </source>
</evidence>
<evidence type="ECO:0000256" key="13">
    <source>
        <dbReference type="SAM" id="MobiDB-lite"/>
    </source>
</evidence>
<evidence type="ECO:0000256" key="14">
    <source>
        <dbReference type="SAM" id="Phobius"/>
    </source>
</evidence>
<organism evidence="15 16">
    <name type="scientific">Tortispora caseinolytica NRRL Y-17796</name>
    <dbReference type="NCBI Taxonomy" id="767744"/>
    <lineage>
        <taxon>Eukaryota</taxon>
        <taxon>Fungi</taxon>
        <taxon>Dikarya</taxon>
        <taxon>Ascomycota</taxon>
        <taxon>Saccharomycotina</taxon>
        <taxon>Trigonopsidomycetes</taxon>
        <taxon>Trigonopsidales</taxon>
        <taxon>Trigonopsidaceae</taxon>
        <taxon>Tortispora</taxon>
    </lineage>
</organism>
<dbReference type="Proteomes" id="UP000095023">
    <property type="component" value="Unassembled WGS sequence"/>
</dbReference>
<name>A0A1E4TAZ8_9ASCO</name>
<proteinExistence type="inferred from homology"/>
<evidence type="ECO:0000256" key="5">
    <source>
        <dbReference type="ARBA" id="ARBA00022679"/>
    </source>
</evidence>
<keyword evidence="9 14" id="KW-0472">Membrane</keyword>
<evidence type="ECO:0000256" key="7">
    <source>
        <dbReference type="ARBA" id="ARBA00022989"/>
    </source>
</evidence>
<sequence length="405" mass="46936">MSDSTPVSEEESPISSNLSSPSLKSWFEDDTTSIDRLSPLDFIESLTISVPQKLKKTGSGIKNYAKRQTKRIVSSDEEIERIKLVINQRLIKLEAKFEEQKWISTGEKLSFVLAVWLILLTGYVFGSYPEYMHILYTAELVFLMPIRVYSYRKKDWHYYLADLCYFVNALLIIYLWAMPWSHRMFVSLYALCVGTLSWAVVTWRNSLVLHSVDKSTSTLIHIMPSCVMHTIVHELPNDFKSARFPSAQAVDKYRFFDGLFWASVAYMVWQSLYFYFINHRGRDKIQAGRVTSFMYLRKHYAKTALGKFVNSLPDSLAVVAFMCIQFCYQLLTMLPSPLWYHHRKLSLIFLAYLFTTASYNGATYYIDIFGNRFRHELEKLQATVGVESDDTNKESDSAVSSGREI</sequence>
<dbReference type="EMBL" id="KV453843">
    <property type="protein sequence ID" value="ODV88901.1"/>
    <property type="molecule type" value="Genomic_DNA"/>
</dbReference>
<feature type="transmembrane region" description="Helical" evidence="14">
    <location>
        <begin position="184"/>
        <end position="203"/>
    </location>
</feature>
<dbReference type="OrthoDB" id="406287at2759"/>
<comment type="subcellular location">
    <subcellularLocation>
        <location evidence="1">Membrane</location>
        <topology evidence="1">Multi-pass membrane protein</topology>
    </subcellularLocation>
</comment>
<dbReference type="AlphaFoldDB" id="A0A1E4TAZ8"/>
<keyword evidence="7 14" id="KW-1133">Transmembrane helix</keyword>
<feature type="compositionally biased region" description="Low complexity" evidence="13">
    <location>
        <begin position="13"/>
        <end position="24"/>
    </location>
</feature>
<evidence type="ECO:0000256" key="2">
    <source>
        <dbReference type="ARBA" id="ARBA00006675"/>
    </source>
</evidence>
<keyword evidence="16" id="KW-1185">Reference proteome</keyword>
<evidence type="ECO:0000256" key="12">
    <source>
        <dbReference type="ARBA" id="ARBA00023315"/>
    </source>
</evidence>
<evidence type="ECO:0000313" key="15">
    <source>
        <dbReference type="EMBL" id="ODV88901.1"/>
    </source>
</evidence>